<reference evidence="1" key="1">
    <citation type="submission" date="2018-07" db="EMBL/GenBank/DDBJ databases">
        <authorList>
            <person name="Ashton P.M."/>
            <person name="Dallman T."/>
            <person name="Nair S."/>
            <person name="De Pinna E."/>
            <person name="Peters T."/>
            <person name="Grant K."/>
        </authorList>
    </citation>
    <scope>NUCLEOTIDE SEQUENCE</scope>
    <source>
        <strain evidence="1">488731</strain>
    </source>
</reference>
<accession>A0A5U9NYK7</accession>
<sequence>MSYVPFYRATNEQRLGILANDIERVAEDVDAMINSGEITLCKLLKVQAMMRDLQTKAQHASKHA</sequence>
<comment type="caution">
    <text evidence="1">The sequence shown here is derived from an EMBL/GenBank/DDBJ whole genome shotgun (WGS) entry which is preliminary data.</text>
</comment>
<name>A0A5U9NYK7_SALMU</name>
<proteinExistence type="predicted"/>
<dbReference type="AlphaFoldDB" id="A0A5U9NYK7"/>
<protein>
    <submittedName>
        <fullName evidence="1">Uncharacterized protein</fullName>
    </submittedName>
</protein>
<gene>
    <name evidence="1" type="ORF">DSR33_23140</name>
</gene>
<evidence type="ECO:0000313" key="1">
    <source>
        <dbReference type="EMBL" id="EBS3167657.1"/>
    </source>
</evidence>
<organism evidence="1">
    <name type="scientific">Salmonella muenchen</name>
    <dbReference type="NCBI Taxonomy" id="596"/>
    <lineage>
        <taxon>Bacteria</taxon>
        <taxon>Pseudomonadati</taxon>
        <taxon>Pseudomonadota</taxon>
        <taxon>Gammaproteobacteria</taxon>
        <taxon>Enterobacterales</taxon>
        <taxon>Enterobacteriaceae</taxon>
        <taxon>Salmonella</taxon>
    </lineage>
</organism>
<dbReference type="EMBL" id="AAGVCK010000027">
    <property type="protein sequence ID" value="EBS3167657.1"/>
    <property type="molecule type" value="Genomic_DNA"/>
</dbReference>